<evidence type="ECO:0000313" key="2">
    <source>
        <dbReference type="EMBL" id="SVD08344.1"/>
    </source>
</evidence>
<organism evidence="2">
    <name type="scientific">marine metagenome</name>
    <dbReference type="NCBI Taxonomy" id="408172"/>
    <lineage>
        <taxon>unclassified sequences</taxon>
        <taxon>metagenomes</taxon>
        <taxon>ecological metagenomes</taxon>
    </lineage>
</organism>
<reference evidence="2" key="1">
    <citation type="submission" date="2018-05" db="EMBL/GenBank/DDBJ databases">
        <authorList>
            <person name="Lanie J.A."/>
            <person name="Ng W.-L."/>
            <person name="Kazmierczak K.M."/>
            <person name="Andrzejewski T.M."/>
            <person name="Davidsen T.M."/>
            <person name="Wayne K.J."/>
            <person name="Tettelin H."/>
            <person name="Glass J.I."/>
            <person name="Rusch D."/>
            <person name="Podicherti R."/>
            <person name="Tsui H.-C.T."/>
            <person name="Winkler M.E."/>
        </authorList>
    </citation>
    <scope>NUCLEOTIDE SEQUENCE</scope>
</reference>
<protein>
    <submittedName>
        <fullName evidence="2">Uncharacterized protein</fullName>
    </submittedName>
</protein>
<dbReference type="InterPro" id="IPR011990">
    <property type="entry name" value="TPR-like_helical_dom_sf"/>
</dbReference>
<dbReference type="EMBL" id="UINC01128536">
    <property type="protein sequence ID" value="SVD08344.1"/>
    <property type="molecule type" value="Genomic_DNA"/>
</dbReference>
<keyword evidence="1" id="KW-0812">Transmembrane</keyword>
<dbReference type="InterPro" id="IPR019734">
    <property type="entry name" value="TPR_rpt"/>
</dbReference>
<sequence>MLKPKRKITRKEIEKDPFLEGIYSLRQHFENKKQQYLKIGGAVITVILITFFVNRNSVTNQNEADHGVGIGMVYLNKGDYQNAIMQFQQIVDEYSNTDAGYNATFYIGKIYFDRGNYDLALPHFERFISGSNNDFILSSVYELLSAIYESKDKFDEAISYQQKSINKSISKLGNAFSKLRLAKLYILNKNKELAVKYMDEVLDAHEDNFEIKKEYDFLYGLMGGVLS</sequence>
<dbReference type="Pfam" id="PF13181">
    <property type="entry name" value="TPR_8"/>
    <property type="match status" value="2"/>
</dbReference>
<dbReference type="SMART" id="SM00028">
    <property type="entry name" value="TPR"/>
    <property type="match status" value="4"/>
</dbReference>
<dbReference type="Pfam" id="PF13432">
    <property type="entry name" value="TPR_16"/>
    <property type="match status" value="1"/>
</dbReference>
<proteinExistence type="predicted"/>
<name>A0A382SEM5_9ZZZZ</name>
<evidence type="ECO:0000256" key="1">
    <source>
        <dbReference type="SAM" id="Phobius"/>
    </source>
</evidence>
<dbReference type="Gene3D" id="1.25.40.10">
    <property type="entry name" value="Tetratricopeptide repeat domain"/>
    <property type="match status" value="1"/>
</dbReference>
<dbReference type="SUPFAM" id="SSF48452">
    <property type="entry name" value="TPR-like"/>
    <property type="match status" value="1"/>
</dbReference>
<feature type="transmembrane region" description="Helical" evidence="1">
    <location>
        <begin position="36"/>
        <end position="53"/>
    </location>
</feature>
<dbReference type="PROSITE" id="PS50005">
    <property type="entry name" value="TPR"/>
    <property type="match status" value="2"/>
</dbReference>
<accession>A0A382SEM5</accession>
<gene>
    <name evidence="2" type="ORF">METZ01_LOCUS361198</name>
</gene>
<keyword evidence="1" id="KW-0472">Membrane</keyword>
<keyword evidence="1" id="KW-1133">Transmembrane helix</keyword>
<dbReference type="AlphaFoldDB" id="A0A382SEM5"/>